<accession>A0ABP9K8Y0</accession>
<keyword evidence="3" id="KW-1185">Reference proteome</keyword>
<proteinExistence type="predicted"/>
<comment type="caution">
    <text evidence="2">The sequence shown here is derived from an EMBL/GenBank/DDBJ whole genome shotgun (WGS) entry which is preliminary data.</text>
</comment>
<gene>
    <name evidence="2" type="ORF">GCM10023318_28100</name>
</gene>
<reference evidence="3" key="1">
    <citation type="journal article" date="2019" name="Int. J. Syst. Evol. Microbiol.">
        <title>The Global Catalogue of Microorganisms (GCM) 10K type strain sequencing project: providing services to taxonomists for standard genome sequencing and annotation.</title>
        <authorList>
            <consortium name="The Broad Institute Genomics Platform"/>
            <consortium name="The Broad Institute Genome Sequencing Center for Infectious Disease"/>
            <person name="Wu L."/>
            <person name="Ma J."/>
        </authorList>
    </citation>
    <scope>NUCLEOTIDE SEQUENCE [LARGE SCALE GENOMIC DNA]</scope>
    <source>
        <strain evidence="3">JCM 18298</strain>
    </source>
</reference>
<dbReference type="EMBL" id="BAABJM010000002">
    <property type="protein sequence ID" value="GAA5053828.1"/>
    <property type="molecule type" value="Genomic_DNA"/>
</dbReference>
<dbReference type="Proteomes" id="UP001500603">
    <property type="component" value="Unassembled WGS sequence"/>
</dbReference>
<evidence type="ECO:0000256" key="1">
    <source>
        <dbReference type="SAM" id="MobiDB-lite"/>
    </source>
</evidence>
<protein>
    <submittedName>
        <fullName evidence="2">Uncharacterized protein</fullName>
    </submittedName>
</protein>
<organism evidence="2 3">
    <name type="scientific">Nocardia callitridis</name>
    <dbReference type="NCBI Taxonomy" id="648753"/>
    <lineage>
        <taxon>Bacteria</taxon>
        <taxon>Bacillati</taxon>
        <taxon>Actinomycetota</taxon>
        <taxon>Actinomycetes</taxon>
        <taxon>Mycobacteriales</taxon>
        <taxon>Nocardiaceae</taxon>
        <taxon>Nocardia</taxon>
    </lineage>
</organism>
<sequence>MVQLAGILLCRRRSRGFLRTTRLRTRVAGRDGQAEHISAGARVARGHQGGQLQDFRSEHPLGGHHTVQGNEFAGVFGVCEAGE</sequence>
<feature type="region of interest" description="Disordered" evidence="1">
    <location>
        <begin position="43"/>
        <end position="66"/>
    </location>
</feature>
<evidence type="ECO:0000313" key="2">
    <source>
        <dbReference type="EMBL" id="GAA5053828.1"/>
    </source>
</evidence>
<evidence type="ECO:0000313" key="3">
    <source>
        <dbReference type="Proteomes" id="UP001500603"/>
    </source>
</evidence>
<name>A0ABP9K8Y0_9NOCA</name>